<feature type="transmembrane region" description="Helical" evidence="20">
    <location>
        <begin position="477"/>
        <end position="498"/>
    </location>
</feature>
<keyword evidence="20" id="KW-0812">Transmembrane</keyword>
<dbReference type="InterPro" id="IPR020846">
    <property type="entry name" value="MFS_dom"/>
</dbReference>
<evidence type="ECO:0000256" key="15">
    <source>
        <dbReference type="ARBA" id="ARBA00044985"/>
    </source>
</evidence>
<comment type="catalytic activity">
    <reaction evidence="7">
        <text>L-alpha-aminoacyl-L-lysine(out) = L-alpha-aminoacyl-L-lysine(in)</text>
        <dbReference type="Rhea" id="RHEA:79383"/>
        <dbReference type="ChEBI" id="CHEBI:229966"/>
    </reaction>
</comment>
<dbReference type="STRING" id="1095629.A0A0C9Y9U4"/>
<proteinExistence type="predicted"/>
<feature type="compositionally biased region" description="Basic and acidic residues" evidence="19">
    <location>
        <begin position="529"/>
        <end position="540"/>
    </location>
</feature>
<comment type="catalytic activity">
    <reaction evidence="14">
        <text>L-lysyl-glycine(out) = L-lysyl-glycine(in)</text>
        <dbReference type="Rhea" id="RHEA:79407"/>
        <dbReference type="ChEBI" id="CHEBI:191202"/>
    </reaction>
</comment>
<evidence type="ECO:0000256" key="10">
    <source>
        <dbReference type="ARBA" id="ARBA00044900"/>
    </source>
</evidence>
<dbReference type="InterPro" id="IPR052187">
    <property type="entry name" value="MFSD1"/>
</dbReference>
<comment type="subunit">
    <text evidence="18">Homodimer. Interacts with lysosomal protein GLMP (via lumenal domain); the interaction starts while both proteins are still in the endoplasmic reticulum and is required for stabilization of MFSD1 in lysosomes but has no direct effect on its targeting to lysosomes or transporter activity.</text>
</comment>
<comment type="catalytic activity">
    <reaction evidence="4">
        <text>L-alpha-aminoacyl-L-arginine(out) = L-alpha-aminoacyl-L-arginine(in)</text>
        <dbReference type="Rhea" id="RHEA:79367"/>
        <dbReference type="ChEBI" id="CHEBI:229968"/>
    </reaction>
</comment>
<evidence type="ECO:0000256" key="11">
    <source>
        <dbReference type="ARBA" id="ARBA00044903"/>
    </source>
</evidence>
<evidence type="ECO:0000313" key="22">
    <source>
        <dbReference type="EMBL" id="KIK06972.1"/>
    </source>
</evidence>
<evidence type="ECO:0000256" key="1">
    <source>
        <dbReference type="ARBA" id="ARBA00004141"/>
    </source>
</evidence>
<evidence type="ECO:0000256" key="6">
    <source>
        <dbReference type="ARBA" id="ARBA00044891"/>
    </source>
</evidence>
<comment type="catalytic activity">
    <reaction evidence="12">
        <text>L-histidyl-L-alpha-amino acid(out) = L-histidyl-L-alpha-amino acid(in)</text>
        <dbReference type="Rhea" id="RHEA:79379"/>
        <dbReference type="ChEBI" id="CHEBI:229964"/>
    </reaction>
</comment>
<keyword evidence="20" id="KW-1133">Transmembrane helix</keyword>
<feature type="region of interest" description="Disordered" evidence="19">
    <location>
        <begin position="529"/>
        <end position="548"/>
    </location>
</feature>
<dbReference type="AlphaFoldDB" id="A0A0C9Y9U4"/>
<protein>
    <recommendedName>
        <fullName evidence="15">Lysosomal dipeptide transporter MFSD1</fullName>
    </recommendedName>
    <alternativeName>
        <fullName evidence="16">Major facilitator superfamily domain-containing protein 1</fullName>
    </alternativeName>
</protein>
<comment type="catalytic activity">
    <reaction evidence="10">
        <text>L-lysyl-L-lysine(out) = L-lysyl-L-lysine(in)</text>
        <dbReference type="Rhea" id="RHEA:79403"/>
        <dbReference type="ChEBI" id="CHEBI:229956"/>
    </reaction>
</comment>
<feature type="transmembrane region" description="Helical" evidence="20">
    <location>
        <begin position="565"/>
        <end position="587"/>
    </location>
</feature>
<dbReference type="PANTHER" id="PTHR23512">
    <property type="entry name" value="MAJOR FACILITATOR SUPERFAMILY DOMAIN-CONTAINING PROTEIN 1"/>
    <property type="match status" value="1"/>
</dbReference>
<evidence type="ECO:0000256" key="9">
    <source>
        <dbReference type="ARBA" id="ARBA00044899"/>
    </source>
</evidence>
<feature type="transmembrane region" description="Helical" evidence="20">
    <location>
        <begin position="165"/>
        <end position="185"/>
    </location>
</feature>
<evidence type="ECO:0000256" key="19">
    <source>
        <dbReference type="SAM" id="MobiDB-lite"/>
    </source>
</evidence>
<dbReference type="Proteomes" id="UP000054477">
    <property type="component" value="Unassembled WGS sequence"/>
</dbReference>
<dbReference type="EMBL" id="KN838550">
    <property type="protein sequence ID" value="KIK06972.1"/>
    <property type="molecule type" value="Genomic_DNA"/>
</dbReference>
<evidence type="ECO:0000256" key="13">
    <source>
        <dbReference type="ARBA" id="ARBA00044919"/>
    </source>
</evidence>
<gene>
    <name evidence="22" type="ORF">K443DRAFT_673860</name>
</gene>
<evidence type="ECO:0000256" key="5">
    <source>
        <dbReference type="ARBA" id="ARBA00044884"/>
    </source>
</evidence>
<accession>A0A0C9Y9U4</accession>
<feature type="domain" description="Major facilitator superfamily (MFS) profile" evidence="21">
    <location>
        <begin position="75"/>
        <end position="504"/>
    </location>
</feature>
<evidence type="ECO:0000256" key="2">
    <source>
        <dbReference type="ARBA" id="ARBA00044876"/>
    </source>
</evidence>
<feature type="transmembrane region" description="Helical" evidence="20">
    <location>
        <begin position="310"/>
        <end position="330"/>
    </location>
</feature>
<dbReference type="GO" id="GO:0022857">
    <property type="term" value="F:transmembrane transporter activity"/>
    <property type="evidence" value="ECO:0007669"/>
    <property type="project" value="InterPro"/>
</dbReference>
<evidence type="ECO:0000256" key="14">
    <source>
        <dbReference type="ARBA" id="ARBA00044924"/>
    </source>
</evidence>
<dbReference type="PROSITE" id="PS50850">
    <property type="entry name" value="MFS"/>
    <property type="match status" value="1"/>
</dbReference>
<feature type="transmembrane region" description="Helical" evidence="20">
    <location>
        <begin position="111"/>
        <end position="133"/>
    </location>
</feature>
<evidence type="ECO:0000256" key="17">
    <source>
        <dbReference type="ARBA" id="ARBA00045709"/>
    </source>
</evidence>
<sequence length="591" mass="64775">MPTDSADAGLNHLRASCNELLAKANSDSDSEHYNEPAEPDGLLGLIELDETLQPALAQSTPKPYSRRASFIRVLALLCACSLSVGSHYASNLLGPLKSRLQREMGTSHTEFGLLIAAYSLNSTWTPLVGGVLASRLGTTFTSILATGVILLGQILLLLGDMWGSVRWMTLGLFIFGMGISPLSVVQETIIIRFFKSHGLGVSMAFGLIAGKGASFISARTSYPLAEHFGPRAPFYVATSLAALSVIVNLLYVVSSKWLVEGAEAELEASDITEEARRRLSSNMTEAQALENVAEKRKVHFRQIARLGDVFWAYIGLNIFCGMIWSPFTHLAANIIEKRYGMSEEGAANQASYLLAGSLVLYPICGFLVDRFKHRPIVIQLLVLSSVLTLTAYTWLAFPPKVTRSPVPAIFTFAIGQGFAPLLLVMLVPRIVPLKYVSTALGAHKSMEQTGATLFQTLAGLVLDTKGKGPGSTTAAQSLLNAFLFLNVFQLLSLVWLIFLEKNKEHWFTISARPQENSVYSIDQERSLLEDSEGHGPDHGRRNSRARMARYRDVDKTRREVRRGEILGVLGLLLILSAWILFMTTALLKLRS</sequence>
<name>A0A0C9Y9U4_9AGAR</name>
<dbReference type="InterPro" id="IPR036259">
    <property type="entry name" value="MFS_trans_sf"/>
</dbReference>
<comment type="catalytic activity">
    <reaction evidence="3">
        <text>L-histidyl-glycine(out) = L-histidyl-glycine(in)</text>
        <dbReference type="Rhea" id="RHEA:79395"/>
        <dbReference type="ChEBI" id="CHEBI:229957"/>
    </reaction>
</comment>
<evidence type="ECO:0000256" key="12">
    <source>
        <dbReference type="ARBA" id="ARBA00044912"/>
    </source>
</evidence>
<dbReference type="PANTHER" id="PTHR23512:SF12">
    <property type="entry name" value="TRANSPORTER, PUTATIVE (AFU_ORTHOLOGUE AFUA_4G00260)-RELATED"/>
    <property type="match status" value="1"/>
</dbReference>
<comment type="catalytic activity">
    <reaction evidence="13">
        <text>L-alanyl-L-lysine(out) = L-alanyl-L-lysine(in)</text>
        <dbReference type="Rhea" id="RHEA:79415"/>
        <dbReference type="ChEBI" id="CHEBI:192470"/>
    </reaction>
</comment>
<dbReference type="Gene3D" id="1.20.1250.20">
    <property type="entry name" value="MFS general substrate transporter like domains"/>
    <property type="match status" value="1"/>
</dbReference>
<reference evidence="23" key="2">
    <citation type="submission" date="2015-01" db="EMBL/GenBank/DDBJ databases">
        <title>Evolutionary Origins and Diversification of the Mycorrhizal Mutualists.</title>
        <authorList>
            <consortium name="DOE Joint Genome Institute"/>
            <consortium name="Mycorrhizal Genomics Consortium"/>
            <person name="Kohler A."/>
            <person name="Kuo A."/>
            <person name="Nagy L.G."/>
            <person name="Floudas D."/>
            <person name="Copeland A."/>
            <person name="Barry K.W."/>
            <person name="Cichocki N."/>
            <person name="Veneault-Fourrey C."/>
            <person name="LaButti K."/>
            <person name="Lindquist E.A."/>
            <person name="Lipzen A."/>
            <person name="Lundell T."/>
            <person name="Morin E."/>
            <person name="Murat C."/>
            <person name="Riley R."/>
            <person name="Ohm R."/>
            <person name="Sun H."/>
            <person name="Tunlid A."/>
            <person name="Henrissat B."/>
            <person name="Grigoriev I.V."/>
            <person name="Hibbett D.S."/>
            <person name="Martin F."/>
        </authorList>
    </citation>
    <scope>NUCLEOTIDE SEQUENCE [LARGE SCALE GENOMIC DNA]</scope>
    <source>
        <strain evidence="23">LaAM-08-1</strain>
    </source>
</reference>
<evidence type="ECO:0000256" key="8">
    <source>
        <dbReference type="ARBA" id="ARBA00044898"/>
    </source>
</evidence>
<feature type="transmembrane region" description="Helical" evidence="20">
    <location>
        <begin position="70"/>
        <end position="91"/>
    </location>
</feature>
<feature type="transmembrane region" description="Helical" evidence="20">
    <location>
        <begin position="350"/>
        <end position="368"/>
    </location>
</feature>
<keyword evidence="23" id="KW-1185">Reference proteome</keyword>
<feature type="transmembrane region" description="Helical" evidence="20">
    <location>
        <begin position="232"/>
        <end position="253"/>
    </location>
</feature>
<comment type="function">
    <text evidence="17">Lysosomal dipeptide uniporter that selectively exports lysine, arginine or histidine-containing dipeptides with a net positive charge from the lysosome lumen into the cytosol. Could play a role in a specific type of protein O-glycosylation indirectly regulating macrophages migration and tissue invasion. Also essential for liver homeostasis.</text>
</comment>
<comment type="subcellular location">
    <subcellularLocation>
        <location evidence="1">Membrane</location>
        <topology evidence="1">Multi-pass membrane protein</topology>
    </subcellularLocation>
</comment>
<reference evidence="22 23" key="1">
    <citation type="submission" date="2014-04" db="EMBL/GenBank/DDBJ databases">
        <authorList>
            <consortium name="DOE Joint Genome Institute"/>
            <person name="Kuo A."/>
            <person name="Kohler A."/>
            <person name="Nagy L.G."/>
            <person name="Floudas D."/>
            <person name="Copeland A."/>
            <person name="Barry K.W."/>
            <person name="Cichocki N."/>
            <person name="Veneault-Fourrey C."/>
            <person name="LaButti K."/>
            <person name="Lindquist E.A."/>
            <person name="Lipzen A."/>
            <person name="Lundell T."/>
            <person name="Morin E."/>
            <person name="Murat C."/>
            <person name="Sun H."/>
            <person name="Tunlid A."/>
            <person name="Henrissat B."/>
            <person name="Grigoriev I.V."/>
            <person name="Hibbett D.S."/>
            <person name="Martin F."/>
            <person name="Nordberg H.P."/>
            <person name="Cantor M.N."/>
            <person name="Hua S.X."/>
        </authorList>
    </citation>
    <scope>NUCLEOTIDE SEQUENCE [LARGE SCALE GENOMIC DNA]</scope>
    <source>
        <strain evidence="22 23">LaAM-08-1</strain>
    </source>
</reference>
<evidence type="ECO:0000256" key="20">
    <source>
        <dbReference type="SAM" id="Phobius"/>
    </source>
</evidence>
<dbReference type="SUPFAM" id="SSF103473">
    <property type="entry name" value="MFS general substrate transporter"/>
    <property type="match status" value="1"/>
</dbReference>
<comment type="catalytic activity">
    <reaction evidence="8">
        <text>L-aspartyl-L-lysine(out) = L-aspartyl-L-lysine(in)</text>
        <dbReference type="Rhea" id="RHEA:79411"/>
        <dbReference type="ChEBI" id="CHEBI:229953"/>
    </reaction>
</comment>
<comment type="catalytic activity">
    <reaction evidence="9">
        <text>L-arginyl-L-alpha-amino acid(out) = L-arginyl-L-alpha-amino acid(in)</text>
        <dbReference type="Rhea" id="RHEA:79371"/>
        <dbReference type="ChEBI" id="CHEBI:84315"/>
    </reaction>
</comment>
<evidence type="ECO:0000256" key="18">
    <source>
        <dbReference type="ARBA" id="ARBA00046376"/>
    </source>
</evidence>
<feature type="transmembrane region" description="Helical" evidence="20">
    <location>
        <begin position="409"/>
        <end position="427"/>
    </location>
</feature>
<keyword evidence="20" id="KW-0472">Membrane</keyword>
<dbReference type="OrthoDB" id="10255148at2759"/>
<feature type="transmembrane region" description="Helical" evidence="20">
    <location>
        <begin position="380"/>
        <end position="397"/>
    </location>
</feature>
<dbReference type="Pfam" id="PF07690">
    <property type="entry name" value="MFS_1"/>
    <property type="match status" value="1"/>
</dbReference>
<organism evidence="22 23">
    <name type="scientific">Laccaria amethystina LaAM-08-1</name>
    <dbReference type="NCBI Taxonomy" id="1095629"/>
    <lineage>
        <taxon>Eukaryota</taxon>
        <taxon>Fungi</taxon>
        <taxon>Dikarya</taxon>
        <taxon>Basidiomycota</taxon>
        <taxon>Agaricomycotina</taxon>
        <taxon>Agaricomycetes</taxon>
        <taxon>Agaricomycetidae</taxon>
        <taxon>Agaricales</taxon>
        <taxon>Agaricineae</taxon>
        <taxon>Hydnangiaceae</taxon>
        <taxon>Laccaria</taxon>
    </lineage>
</organism>
<evidence type="ECO:0000256" key="3">
    <source>
        <dbReference type="ARBA" id="ARBA00044878"/>
    </source>
</evidence>
<evidence type="ECO:0000313" key="23">
    <source>
        <dbReference type="Proteomes" id="UP000054477"/>
    </source>
</evidence>
<dbReference type="HOGENOM" id="CLU_020376_0_0_1"/>
<comment type="catalytic activity">
    <reaction evidence="11">
        <text>L-arginyl-glycine(out) = L-arginyl-glycine(in)</text>
        <dbReference type="Rhea" id="RHEA:79391"/>
        <dbReference type="ChEBI" id="CHEBI:229955"/>
    </reaction>
</comment>
<comment type="catalytic activity">
    <reaction evidence="6">
        <text>L-lysyl-L-alpha-amino acid(out) = L-lysyl-L-alpha-amino acid(in)</text>
        <dbReference type="Rhea" id="RHEA:79387"/>
        <dbReference type="ChEBI" id="CHEBI:229965"/>
    </reaction>
</comment>
<dbReference type="InterPro" id="IPR011701">
    <property type="entry name" value="MFS"/>
</dbReference>
<feature type="transmembrane region" description="Helical" evidence="20">
    <location>
        <begin position="197"/>
        <end position="220"/>
    </location>
</feature>
<comment type="catalytic activity">
    <reaction evidence="5">
        <text>L-alpha-aminoacyl-L-histidine(out) = L-alpha-aminoacyl-L-histidine(in)</text>
        <dbReference type="Rhea" id="RHEA:79375"/>
        <dbReference type="ChEBI" id="CHEBI:229967"/>
    </reaction>
</comment>
<evidence type="ECO:0000256" key="16">
    <source>
        <dbReference type="ARBA" id="ARBA00045018"/>
    </source>
</evidence>
<evidence type="ECO:0000259" key="21">
    <source>
        <dbReference type="PROSITE" id="PS50850"/>
    </source>
</evidence>
<evidence type="ECO:0000256" key="4">
    <source>
        <dbReference type="ARBA" id="ARBA00044881"/>
    </source>
</evidence>
<dbReference type="GO" id="GO:0016020">
    <property type="term" value="C:membrane"/>
    <property type="evidence" value="ECO:0007669"/>
    <property type="project" value="UniProtKB-SubCell"/>
</dbReference>
<evidence type="ECO:0000256" key="7">
    <source>
        <dbReference type="ARBA" id="ARBA00044893"/>
    </source>
</evidence>
<comment type="catalytic activity">
    <reaction evidence="2">
        <text>L-lysyl-L-alanine(out) = L-lysyl-L-alanine(in)</text>
        <dbReference type="Rhea" id="RHEA:79399"/>
        <dbReference type="ChEBI" id="CHEBI:229954"/>
    </reaction>
</comment>
<feature type="transmembrane region" description="Helical" evidence="20">
    <location>
        <begin position="140"/>
        <end position="159"/>
    </location>
</feature>